<dbReference type="EMBL" id="JBHUIT010000034">
    <property type="protein sequence ID" value="MFD2258081.1"/>
    <property type="molecule type" value="Genomic_DNA"/>
</dbReference>
<dbReference type="Proteomes" id="UP001597375">
    <property type="component" value="Unassembled WGS sequence"/>
</dbReference>
<name>A0ABW5DEL3_9BACT</name>
<feature type="transmembrane region" description="Helical" evidence="1">
    <location>
        <begin position="6"/>
        <end position="23"/>
    </location>
</feature>
<keyword evidence="1" id="KW-0472">Membrane</keyword>
<comment type="caution">
    <text evidence="3">The sequence shown here is derived from an EMBL/GenBank/DDBJ whole genome shotgun (WGS) entry which is preliminary data.</text>
</comment>
<evidence type="ECO:0000313" key="4">
    <source>
        <dbReference type="Proteomes" id="UP001597375"/>
    </source>
</evidence>
<keyword evidence="4" id="KW-1185">Reference proteome</keyword>
<protein>
    <submittedName>
        <fullName evidence="3">BatA domain-containing protein</fullName>
    </submittedName>
</protein>
<evidence type="ECO:0000313" key="3">
    <source>
        <dbReference type="EMBL" id="MFD2258081.1"/>
    </source>
</evidence>
<reference evidence="4" key="1">
    <citation type="journal article" date="2019" name="Int. J. Syst. Evol. Microbiol.">
        <title>The Global Catalogue of Microorganisms (GCM) 10K type strain sequencing project: providing services to taxonomists for standard genome sequencing and annotation.</title>
        <authorList>
            <consortium name="The Broad Institute Genomics Platform"/>
            <consortium name="The Broad Institute Genome Sequencing Center for Infectious Disease"/>
            <person name="Wu L."/>
            <person name="Ma J."/>
        </authorList>
    </citation>
    <scope>NUCLEOTIDE SEQUENCE [LARGE SCALE GENOMIC DNA]</scope>
    <source>
        <strain evidence="4">CGMCC 4.7106</strain>
    </source>
</reference>
<dbReference type="Pfam" id="PF07584">
    <property type="entry name" value="BatA"/>
    <property type="match status" value="1"/>
</dbReference>
<proteinExistence type="predicted"/>
<gene>
    <name evidence="3" type="ORF">ACFSSA_15475</name>
</gene>
<dbReference type="PANTHER" id="PTHR37464:SF1">
    <property type="entry name" value="BLL2463 PROTEIN"/>
    <property type="match status" value="1"/>
</dbReference>
<sequence>MFANPYGLLALLAIPVILAIHFLQRKSITLPVSTLFLLERTQREATSGRRFERFIPSVPLWMQLLAILLLTWFLVEPRFKKENSVHRVAIVVDSSASMSVFKSAAVDALRQTLPGLQGIAATMELTLLPSVPNSARLYSGSSPEALLGVLENYEHHTGVIDPSYALRLARSIVSGDGTVIYLTDTPSEGLPYEARLISVGEPTPNVGFTGITFEEKQGALTFQAIIRNYDKVPASRKWSLLSSAGRTEPRAFEIDPNSFVTIQADFPIDAQDVRLSLTPDGFTLDDTLPLIAPKPKSLDIFTAVSPGLKGLSDKLLRSLNAAKASNDITSSDLVITSYDPLDPAIPETNAILFVEDPTSQGKYLKGGILAEAHPLMDGVNWQALLVRETLELPRLPSDRVLLWQEKRPLIFLRENAGRQILCFNFDLRLSNAVQQPAFIVLLHRFAEGIRAKKIAPEHLNLETGQRLNLATIKAAPVEINATDLKGRELGPPGENRAPPVPGFLTISQNGDPLLKAAVHFADTREADLTSCAPGEISEITTAASLELHTGPDPFKRLWLLLLLPVLCTAWFFTSRKTSLRQPDVLAS</sequence>
<evidence type="ECO:0000259" key="2">
    <source>
        <dbReference type="Pfam" id="PF07584"/>
    </source>
</evidence>
<dbReference type="PANTHER" id="PTHR37464">
    <property type="entry name" value="BLL2463 PROTEIN"/>
    <property type="match status" value="1"/>
</dbReference>
<feature type="transmembrane region" description="Helical" evidence="1">
    <location>
        <begin position="58"/>
        <end position="75"/>
    </location>
</feature>
<dbReference type="RefSeq" id="WP_386821524.1">
    <property type="nucleotide sequence ID" value="NZ_JBHUIT010000034.1"/>
</dbReference>
<feature type="domain" description="Aerotolerance regulator N-terminal" evidence="2">
    <location>
        <begin position="1"/>
        <end position="77"/>
    </location>
</feature>
<keyword evidence="1" id="KW-0812">Transmembrane</keyword>
<feature type="transmembrane region" description="Helical" evidence="1">
    <location>
        <begin position="557"/>
        <end position="573"/>
    </location>
</feature>
<keyword evidence="1" id="KW-1133">Transmembrane helix</keyword>
<accession>A0ABW5DEL3</accession>
<evidence type="ECO:0000256" key="1">
    <source>
        <dbReference type="SAM" id="Phobius"/>
    </source>
</evidence>
<organism evidence="3 4">
    <name type="scientific">Luteolibacter algae</name>
    <dbReference type="NCBI Taxonomy" id="454151"/>
    <lineage>
        <taxon>Bacteria</taxon>
        <taxon>Pseudomonadati</taxon>
        <taxon>Verrucomicrobiota</taxon>
        <taxon>Verrucomicrobiia</taxon>
        <taxon>Verrucomicrobiales</taxon>
        <taxon>Verrucomicrobiaceae</taxon>
        <taxon>Luteolibacter</taxon>
    </lineage>
</organism>
<dbReference type="InterPro" id="IPR024163">
    <property type="entry name" value="Aerotolerance_reg_N"/>
</dbReference>